<organism evidence="1 2">
    <name type="scientific">Friedmanniomyces simplex</name>
    <dbReference type="NCBI Taxonomy" id="329884"/>
    <lineage>
        <taxon>Eukaryota</taxon>
        <taxon>Fungi</taxon>
        <taxon>Dikarya</taxon>
        <taxon>Ascomycota</taxon>
        <taxon>Pezizomycotina</taxon>
        <taxon>Dothideomycetes</taxon>
        <taxon>Dothideomycetidae</taxon>
        <taxon>Mycosphaerellales</taxon>
        <taxon>Teratosphaeriaceae</taxon>
        <taxon>Friedmanniomyces</taxon>
    </lineage>
</organism>
<dbReference type="OrthoDB" id="6105938at2759"/>
<proteinExistence type="predicted"/>
<sequence length="101" mass="11113">MTNKSRAKKTQSIVQYFNANYGTQGTNLSGWQRLCAEVGALKAVHINILDFVHAKRTGQAVPFHPSRAALSQYIVATGKFFSKRAAKENGYLAALLVEVWG</sequence>
<dbReference type="EMBL" id="NAJQ01000571">
    <property type="protein sequence ID" value="TKA67457.1"/>
    <property type="molecule type" value="Genomic_DNA"/>
</dbReference>
<evidence type="ECO:0000313" key="1">
    <source>
        <dbReference type="EMBL" id="TKA67457.1"/>
    </source>
</evidence>
<name>A0A4U0WWG8_9PEZI</name>
<dbReference type="AlphaFoldDB" id="A0A4U0WWG8"/>
<dbReference type="PANTHER" id="PTHR38846:SF1">
    <property type="entry name" value="C3H1-TYPE DOMAIN-CONTAINING PROTEIN"/>
    <property type="match status" value="1"/>
</dbReference>
<evidence type="ECO:0000313" key="2">
    <source>
        <dbReference type="Proteomes" id="UP000309340"/>
    </source>
</evidence>
<dbReference type="Proteomes" id="UP000309340">
    <property type="component" value="Unassembled WGS sequence"/>
</dbReference>
<keyword evidence="2" id="KW-1185">Reference proteome</keyword>
<accession>A0A4U0WWG8</accession>
<reference evidence="1 2" key="1">
    <citation type="submission" date="2017-03" db="EMBL/GenBank/DDBJ databases">
        <title>Genomes of endolithic fungi from Antarctica.</title>
        <authorList>
            <person name="Coleine C."/>
            <person name="Masonjones S."/>
            <person name="Stajich J.E."/>
        </authorList>
    </citation>
    <scope>NUCLEOTIDE SEQUENCE [LARGE SCALE GENOMIC DNA]</scope>
    <source>
        <strain evidence="1 2">CCFEE 5184</strain>
    </source>
</reference>
<gene>
    <name evidence="1" type="ORF">B0A55_08078</name>
</gene>
<protein>
    <submittedName>
        <fullName evidence="1">Uncharacterized protein</fullName>
    </submittedName>
</protein>
<dbReference type="STRING" id="329884.A0A4U0WWG8"/>
<comment type="caution">
    <text evidence="1">The sequence shown here is derived from an EMBL/GenBank/DDBJ whole genome shotgun (WGS) entry which is preliminary data.</text>
</comment>
<dbReference type="PANTHER" id="PTHR38846">
    <property type="entry name" value="C3H1-TYPE DOMAIN-CONTAINING PROTEIN"/>
    <property type="match status" value="1"/>
</dbReference>